<organism evidence="1 2">
    <name type="scientific">Catharanthus roseus</name>
    <name type="common">Madagascar periwinkle</name>
    <name type="synonym">Vinca rosea</name>
    <dbReference type="NCBI Taxonomy" id="4058"/>
    <lineage>
        <taxon>Eukaryota</taxon>
        <taxon>Viridiplantae</taxon>
        <taxon>Streptophyta</taxon>
        <taxon>Embryophyta</taxon>
        <taxon>Tracheophyta</taxon>
        <taxon>Spermatophyta</taxon>
        <taxon>Magnoliopsida</taxon>
        <taxon>eudicotyledons</taxon>
        <taxon>Gunneridae</taxon>
        <taxon>Pentapetalae</taxon>
        <taxon>asterids</taxon>
        <taxon>lamiids</taxon>
        <taxon>Gentianales</taxon>
        <taxon>Apocynaceae</taxon>
        <taxon>Rauvolfioideae</taxon>
        <taxon>Vinceae</taxon>
        <taxon>Catharanthinae</taxon>
        <taxon>Catharanthus</taxon>
    </lineage>
</organism>
<comment type="caution">
    <text evidence="1">The sequence shown here is derived from an EMBL/GenBank/DDBJ whole genome shotgun (WGS) entry which is preliminary data.</text>
</comment>
<accession>A0ACB9ZP90</accession>
<evidence type="ECO:0000313" key="2">
    <source>
        <dbReference type="Proteomes" id="UP001060085"/>
    </source>
</evidence>
<name>A0ACB9ZP90_CATRO</name>
<keyword evidence="2" id="KW-1185">Reference proteome</keyword>
<reference evidence="2" key="1">
    <citation type="journal article" date="2023" name="Nat. Plants">
        <title>Single-cell RNA sequencing provides a high-resolution roadmap for understanding the multicellular compartmentation of specialized metabolism.</title>
        <authorList>
            <person name="Sun S."/>
            <person name="Shen X."/>
            <person name="Li Y."/>
            <person name="Li Y."/>
            <person name="Wang S."/>
            <person name="Li R."/>
            <person name="Zhang H."/>
            <person name="Shen G."/>
            <person name="Guo B."/>
            <person name="Wei J."/>
            <person name="Xu J."/>
            <person name="St-Pierre B."/>
            <person name="Chen S."/>
            <person name="Sun C."/>
        </authorList>
    </citation>
    <scope>NUCLEOTIDE SEQUENCE [LARGE SCALE GENOMIC DNA]</scope>
</reference>
<gene>
    <name evidence="1" type="ORF">M9H77_34767</name>
</gene>
<dbReference type="Proteomes" id="UP001060085">
    <property type="component" value="Linkage Group LG08"/>
</dbReference>
<evidence type="ECO:0000313" key="1">
    <source>
        <dbReference type="EMBL" id="KAI5648762.1"/>
    </source>
</evidence>
<protein>
    <submittedName>
        <fullName evidence="1">Uncharacterized protein</fullName>
    </submittedName>
</protein>
<dbReference type="EMBL" id="CM044708">
    <property type="protein sequence ID" value="KAI5648762.1"/>
    <property type="molecule type" value="Genomic_DNA"/>
</dbReference>
<proteinExistence type="predicted"/>
<sequence>MEANLFTLPTSKPPPASLLSNSNSLCLKSHFNNPLTATFHCRGGNLRPKFGKLTIRSAISRTKKEETVETVKQHLQDCYLLAGISYKGFTVKQFQELRKQLPESAKLLVAKNTLVYKAIEGTPWEALKPCMKGMNAWLFVHTEEIPAALKPYREFQKEKKLEDNDFTGAVFEGKFYGPGEVKALETLPSRAEIYAKILGSIKGPASAVVGTLQAPARNVIMVLQAYVKKLEEESSPGQ</sequence>